<organism evidence="2 3">
    <name type="scientific">Sporosarcina globispora</name>
    <name type="common">Bacillus globisporus</name>
    <dbReference type="NCBI Taxonomy" id="1459"/>
    <lineage>
        <taxon>Bacteria</taxon>
        <taxon>Bacillati</taxon>
        <taxon>Bacillota</taxon>
        <taxon>Bacilli</taxon>
        <taxon>Bacillales</taxon>
        <taxon>Caryophanaceae</taxon>
        <taxon>Sporosarcina</taxon>
    </lineage>
</organism>
<dbReference type="RefSeq" id="WP_053434478.1">
    <property type="nucleotide sequence ID" value="NZ_LGUF01000007.1"/>
</dbReference>
<dbReference type="InterPro" id="IPR039315">
    <property type="entry name" value="CheW"/>
</dbReference>
<dbReference type="GO" id="GO:0006935">
    <property type="term" value="P:chemotaxis"/>
    <property type="evidence" value="ECO:0007669"/>
    <property type="project" value="InterPro"/>
</dbReference>
<dbReference type="InterPro" id="IPR036061">
    <property type="entry name" value="CheW-like_dom_sf"/>
</dbReference>
<dbReference type="GO" id="GO:0007165">
    <property type="term" value="P:signal transduction"/>
    <property type="evidence" value="ECO:0007669"/>
    <property type="project" value="InterPro"/>
</dbReference>
<evidence type="ECO:0000313" key="3">
    <source>
        <dbReference type="Proteomes" id="UP000037109"/>
    </source>
</evidence>
<keyword evidence="3" id="KW-1185">Reference proteome</keyword>
<evidence type="ECO:0000313" key="2">
    <source>
        <dbReference type="EMBL" id="KON87132.1"/>
    </source>
</evidence>
<dbReference type="STRING" id="1459.AF332_10110"/>
<dbReference type="PROSITE" id="PS50851">
    <property type="entry name" value="CHEW"/>
    <property type="match status" value="1"/>
</dbReference>
<dbReference type="Gene3D" id="2.40.50.180">
    <property type="entry name" value="CheA-289, Domain 4"/>
    <property type="match status" value="1"/>
</dbReference>
<reference evidence="3" key="1">
    <citation type="submission" date="2015-07" db="EMBL/GenBank/DDBJ databases">
        <title>Fjat-10036 dsm4.</title>
        <authorList>
            <person name="Liu B."/>
            <person name="Wang J."/>
            <person name="Zhu Y."/>
            <person name="Liu G."/>
            <person name="Chen Q."/>
            <person name="Chen Z."/>
            <person name="Lan J."/>
            <person name="Che J."/>
            <person name="Ge C."/>
            <person name="Shi H."/>
            <person name="Pan Z."/>
            <person name="Liu X."/>
        </authorList>
    </citation>
    <scope>NUCLEOTIDE SEQUENCE [LARGE SCALE GENOMIC DNA]</scope>
    <source>
        <strain evidence="3">DSM 4</strain>
    </source>
</reference>
<dbReference type="SMART" id="SM00260">
    <property type="entry name" value="CheW"/>
    <property type="match status" value="1"/>
</dbReference>
<dbReference type="Proteomes" id="UP000037109">
    <property type="component" value="Unassembled WGS sequence"/>
</dbReference>
<name>A0A0M0GC68_SPOGL</name>
<dbReference type="PANTHER" id="PTHR22617">
    <property type="entry name" value="CHEMOTAXIS SENSOR HISTIDINE KINASE-RELATED"/>
    <property type="match status" value="1"/>
</dbReference>
<comment type="caution">
    <text evidence="2">The sequence shown here is derived from an EMBL/GenBank/DDBJ whole genome shotgun (WGS) entry which is preliminary data.</text>
</comment>
<dbReference type="GO" id="GO:0005829">
    <property type="term" value="C:cytosol"/>
    <property type="evidence" value="ECO:0007669"/>
    <property type="project" value="TreeGrafter"/>
</dbReference>
<dbReference type="OrthoDB" id="9787997at2"/>
<sequence length="158" mass="17752">MTENNKAVVFRAGNEEYATPIPFVISIEKMECITPIPHMPSYVRGIVKVRGELIPVVDFEEILYSRTLPDSGSARMIVLQTDELSCAVLVNEAKEILDIPADCLKQPGLIAYQKTNYFTGVANIDNRLITIIDPLKLVESLEGIREIKDYMKTQHTIV</sequence>
<feature type="domain" description="CheW-like" evidence="1">
    <location>
        <begin position="4"/>
        <end position="143"/>
    </location>
</feature>
<gene>
    <name evidence="2" type="ORF">AF332_10110</name>
</gene>
<accession>A0A0M0GC68</accession>
<dbReference type="EMBL" id="LGUF01000007">
    <property type="protein sequence ID" value="KON87132.1"/>
    <property type="molecule type" value="Genomic_DNA"/>
</dbReference>
<dbReference type="Pfam" id="PF01584">
    <property type="entry name" value="CheW"/>
    <property type="match status" value="1"/>
</dbReference>
<dbReference type="SUPFAM" id="SSF50341">
    <property type="entry name" value="CheW-like"/>
    <property type="match status" value="1"/>
</dbReference>
<evidence type="ECO:0000259" key="1">
    <source>
        <dbReference type="PROSITE" id="PS50851"/>
    </source>
</evidence>
<proteinExistence type="predicted"/>
<dbReference type="Gene3D" id="2.30.30.40">
    <property type="entry name" value="SH3 Domains"/>
    <property type="match status" value="1"/>
</dbReference>
<dbReference type="AlphaFoldDB" id="A0A0M0GC68"/>
<dbReference type="PANTHER" id="PTHR22617:SF23">
    <property type="entry name" value="CHEMOTAXIS PROTEIN CHEW"/>
    <property type="match status" value="1"/>
</dbReference>
<dbReference type="PATRIC" id="fig|1459.3.peg.2149"/>
<protein>
    <submittedName>
        <fullName evidence="2">Chemotaxis protein CheW</fullName>
    </submittedName>
</protein>
<dbReference type="InterPro" id="IPR002545">
    <property type="entry name" value="CheW-lke_dom"/>
</dbReference>